<dbReference type="Gene3D" id="1.10.287.950">
    <property type="entry name" value="Methyl-accepting chemotaxis protein"/>
    <property type="match status" value="1"/>
</dbReference>
<organism evidence="10 11">
    <name type="scientific">Iocasia fonsfrigidae</name>
    <dbReference type="NCBI Taxonomy" id="2682810"/>
    <lineage>
        <taxon>Bacteria</taxon>
        <taxon>Bacillati</taxon>
        <taxon>Bacillota</taxon>
        <taxon>Clostridia</taxon>
        <taxon>Halanaerobiales</taxon>
        <taxon>Halanaerobiaceae</taxon>
        <taxon>Iocasia</taxon>
    </lineage>
</organism>
<evidence type="ECO:0000256" key="3">
    <source>
        <dbReference type="ARBA" id="ARBA00022692"/>
    </source>
</evidence>
<accession>A0A8A7K697</accession>
<evidence type="ECO:0000256" key="7">
    <source>
        <dbReference type="PROSITE-ProRule" id="PRU00284"/>
    </source>
</evidence>
<sequence>MKFTCRIFLSILMISILLSLVLGSYNIITLIRHNREELDKFEENLIIAYDQMVKNEVSTAISVLNYAYQEQETGNLSTAEAKGLAKKLVRELRYGDNGCFWIDNLNYELIVHPMIPENEGLNRLDLTDPAGAELVKEIIKGVKENNGTYTETMWEKPEDLGTGKLTRKRVYSQLFEPWGWIVSTANYMDQIEKRVEVRAEEARESLTKVIFRAVFLTLFILLLTTVLAFFFSQKISLPIKNLKNRLGKEAADILNAETEVVSSDEFNQLSKIINLVISTSRGLIKKFKLISSGLNQKNQELTTLIQESRQSSKQMVKTINGFTKIASAQANDTQVSVAAIKKLADSLDNIILQTNTVMDVVEKTGKLSNEGIQAVKAQKEKMQDNKEASDKVARAVGVLASQAEDIIKIVNTIKAISNQTNLLALNAAIEAARAGQHGKGFAVVAEEVRGLAVETEKATQEVTDIIERIRENINLVSHEMDLTGEAVNSQVQVVDRVSFIFEGIYDNICNLNDKARLIKQANEDSSQQIYVMVEMINNLSESAEETAAGAEKTSAISQGQNNITEQLSLSVDDFVSLTEDLNGILVNYQVED</sequence>
<dbReference type="PANTHER" id="PTHR32089:SF112">
    <property type="entry name" value="LYSOZYME-LIKE PROTEIN-RELATED"/>
    <property type="match status" value="1"/>
</dbReference>
<evidence type="ECO:0000259" key="9">
    <source>
        <dbReference type="PROSITE" id="PS50111"/>
    </source>
</evidence>
<keyword evidence="5 8" id="KW-0472">Membrane</keyword>
<evidence type="ECO:0000256" key="4">
    <source>
        <dbReference type="ARBA" id="ARBA00022989"/>
    </source>
</evidence>
<dbReference type="InterPro" id="IPR033480">
    <property type="entry name" value="sCache_2"/>
</dbReference>
<dbReference type="SUPFAM" id="SSF58104">
    <property type="entry name" value="Methyl-accepting chemotaxis protein (MCP) signaling domain"/>
    <property type="match status" value="1"/>
</dbReference>
<dbReference type="Pfam" id="PF00015">
    <property type="entry name" value="MCPsignal"/>
    <property type="match status" value="1"/>
</dbReference>
<dbReference type="EMBL" id="CP046640">
    <property type="protein sequence ID" value="QTL96680.1"/>
    <property type="molecule type" value="Genomic_DNA"/>
</dbReference>
<protein>
    <recommendedName>
        <fullName evidence="9">Methyl-accepting transducer domain-containing protein</fullName>
    </recommendedName>
</protein>
<evidence type="ECO:0000256" key="5">
    <source>
        <dbReference type="ARBA" id="ARBA00023136"/>
    </source>
</evidence>
<keyword evidence="6 7" id="KW-0807">Transducer</keyword>
<dbReference type="SMART" id="SM00283">
    <property type="entry name" value="MA"/>
    <property type="match status" value="1"/>
</dbReference>
<evidence type="ECO:0000256" key="8">
    <source>
        <dbReference type="SAM" id="Phobius"/>
    </source>
</evidence>
<keyword evidence="3 8" id="KW-0812">Transmembrane</keyword>
<reference evidence="10" key="1">
    <citation type="submission" date="2019-12" db="EMBL/GenBank/DDBJ databases">
        <authorList>
            <person name="zhang j."/>
            <person name="sun C.M."/>
        </authorList>
    </citation>
    <scope>NUCLEOTIDE SEQUENCE</scope>
    <source>
        <strain evidence="10">NS-1</strain>
    </source>
</reference>
<dbReference type="PROSITE" id="PS50111">
    <property type="entry name" value="CHEMOTAXIS_TRANSDUC_2"/>
    <property type="match status" value="1"/>
</dbReference>
<keyword evidence="2" id="KW-1003">Cell membrane</keyword>
<dbReference type="SMART" id="SM01049">
    <property type="entry name" value="Cache_2"/>
    <property type="match status" value="1"/>
</dbReference>
<dbReference type="Proteomes" id="UP000665020">
    <property type="component" value="Chromosome"/>
</dbReference>
<dbReference type="AlphaFoldDB" id="A0A8A7K697"/>
<name>A0A8A7K697_9FIRM</name>
<evidence type="ECO:0000313" key="10">
    <source>
        <dbReference type="EMBL" id="QTL96680.1"/>
    </source>
</evidence>
<keyword evidence="11" id="KW-1185">Reference proteome</keyword>
<evidence type="ECO:0000256" key="6">
    <source>
        <dbReference type="ARBA" id="ARBA00023224"/>
    </source>
</evidence>
<evidence type="ECO:0000313" key="11">
    <source>
        <dbReference type="Proteomes" id="UP000665020"/>
    </source>
</evidence>
<feature type="domain" description="Methyl-accepting transducer" evidence="9">
    <location>
        <begin position="304"/>
        <end position="561"/>
    </location>
</feature>
<dbReference type="GO" id="GO:0005886">
    <property type="term" value="C:plasma membrane"/>
    <property type="evidence" value="ECO:0007669"/>
    <property type="project" value="UniProtKB-SubCell"/>
</dbReference>
<keyword evidence="4 8" id="KW-1133">Transmembrane helix</keyword>
<dbReference type="Pfam" id="PF17200">
    <property type="entry name" value="sCache_2"/>
    <property type="match status" value="1"/>
</dbReference>
<gene>
    <name evidence="10" type="ORF">GM661_01170</name>
</gene>
<dbReference type="InterPro" id="IPR004089">
    <property type="entry name" value="MCPsignal_dom"/>
</dbReference>
<evidence type="ECO:0000256" key="2">
    <source>
        <dbReference type="ARBA" id="ARBA00022475"/>
    </source>
</evidence>
<comment type="subcellular location">
    <subcellularLocation>
        <location evidence="1">Cell membrane</location>
        <topology evidence="1">Multi-pass membrane protein</topology>
    </subcellularLocation>
</comment>
<dbReference type="GO" id="GO:0007165">
    <property type="term" value="P:signal transduction"/>
    <property type="evidence" value="ECO:0007669"/>
    <property type="project" value="UniProtKB-KW"/>
</dbReference>
<dbReference type="Gene3D" id="3.30.450.20">
    <property type="entry name" value="PAS domain"/>
    <property type="match status" value="1"/>
</dbReference>
<proteinExistence type="predicted"/>
<feature type="transmembrane region" description="Helical" evidence="8">
    <location>
        <begin position="209"/>
        <end position="231"/>
    </location>
</feature>
<evidence type="ECO:0000256" key="1">
    <source>
        <dbReference type="ARBA" id="ARBA00004651"/>
    </source>
</evidence>
<dbReference type="KEGG" id="ifn:GM661_01170"/>
<dbReference type="RefSeq" id="WP_230868393.1">
    <property type="nucleotide sequence ID" value="NZ_CP046640.1"/>
</dbReference>
<dbReference type="PANTHER" id="PTHR32089">
    <property type="entry name" value="METHYL-ACCEPTING CHEMOTAXIS PROTEIN MCPB"/>
    <property type="match status" value="1"/>
</dbReference>